<accession>A0A6N7RMY1</accession>
<evidence type="ECO:0000259" key="3">
    <source>
        <dbReference type="Pfam" id="PF05065"/>
    </source>
</evidence>
<organism evidence="4 5">
    <name type="scientific">Eggerthella guodeyinii</name>
    <dbReference type="NCBI Taxonomy" id="2690837"/>
    <lineage>
        <taxon>Bacteria</taxon>
        <taxon>Bacillati</taxon>
        <taxon>Actinomycetota</taxon>
        <taxon>Coriobacteriia</taxon>
        <taxon>Eggerthellales</taxon>
        <taxon>Eggerthellaceae</taxon>
        <taxon>Eggerthella</taxon>
    </lineage>
</organism>
<dbReference type="AlphaFoldDB" id="A0A6N7RMY1"/>
<dbReference type="Pfam" id="PF05065">
    <property type="entry name" value="Phage_capsid"/>
    <property type="match status" value="1"/>
</dbReference>
<keyword evidence="2" id="KW-0175">Coiled coil</keyword>
<gene>
    <name evidence="4" type="ORF">GJG86_07065</name>
</gene>
<evidence type="ECO:0000256" key="2">
    <source>
        <dbReference type="SAM" id="Coils"/>
    </source>
</evidence>
<dbReference type="Proteomes" id="UP000438093">
    <property type="component" value="Unassembled WGS sequence"/>
</dbReference>
<protein>
    <submittedName>
        <fullName evidence="4">Phage major capsid protein</fullName>
    </submittedName>
</protein>
<feature type="coiled-coil region" evidence="2">
    <location>
        <begin position="3"/>
        <end position="30"/>
    </location>
</feature>
<name>A0A6N7RMY1_9ACTN</name>
<dbReference type="InterPro" id="IPR054612">
    <property type="entry name" value="Phage_capsid-like_C"/>
</dbReference>
<dbReference type="NCBIfam" id="TIGR01554">
    <property type="entry name" value="major_cap_HK97"/>
    <property type="match status" value="1"/>
</dbReference>
<dbReference type="SUPFAM" id="SSF56563">
    <property type="entry name" value="Major capsid protein gp5"/>
    <property type="match status" value="1"/>
</dbReference>
<evidence type="ECO:0000256" key="1">
    <source>
        <dbReference type="ARBA" id="ARBA00004328"/>
    </source>
</evidence>
<feature type="domain" description="Phage capsid-like C-terminal" evidence="3">
    <location>
        <begin position="141"/>
        <end position="404"/>
    </location>
</feature>
<comment type="caution">
    <text evidence="4">The sequence shown here is derived from an EMBL/GenBank/DDBJ whole genome shotgun (WGS) entry which is preliminary data.</text>
</comment>
<evidence type="ECO:0000313" key="5">
    <source>
        <dbReference type="Proteomes" id="UP000438093"/>
    </source>
</evidence>
<proteinExistence type="predicted"/>
<dbReference type="RefSeq" id="WP_154333119.1">
    <property type="nucleotide sequence ID" value="NZ_VTFY01000004.1"/>
</dbReference>
<sequence length="409" mass="44025">MDIEAIIAELNKLIEQLQGAEDGADTSEDEARVSQLVAELEQRVSSGEGTKQARAAAVEAARRAIETGQAAPVDNVPLARAATGAQFGGVAYDTTDYGPAQRRAYFKDIATRAGIQLAGGNELTEVEQRAFTILTSNTDAAVPVELQNEIIKLIDGSAVLFSDVRRSTLKHQFELLRHKAIKAGDAAKTSEGAAPADEENEFDTITLTGDEIKKTVKMSRKMSVQSLDGFEAYIKQEVSDRLSVAGDTFVVARMSDDKLGIAAANRVTCKTAGTLAKADLTGSFGKLKTFGNAVPKGAIVYANNDTIWNHIAMIEDATKRSYFVDEKSEDPTVQGRIFGKTVKLEDNLADGVMLIGYPDLFRGNIFDGPDVRPYIENGTQKHCFDGYLLFDGGLAVPQGFVMLTIGTKA</sequence>
<keyword evidence="5" id="KW-1185">Reference proteome</keyword>
<reference evidence="5" key="1">
    <citation type="submission" date="2019-08" db="EMBL/GenBank/DDBJ databases">
        <title>Arthrobacter sp. nov., isolated from plateau pika and Tibetan wild ass.</title>
        <authorList>
            <person name="Ge Y."/>
        </authorList>
    </citation>
    <scope>NUCLEOTIDE SEQUENCE [LARGE SCALE GENOMIC DNA]</scope>
    <source>
        <strain evidence="5">HF-4214</strain>
    </source>
</reference>
<dbReference type="EMBL" id="VTFY01000004">
    <property type="protein sequence ID" value="MRX82251.1"/>
    <property type="molecule type" value="Genomic_DNA"/>
</dbReference>
<dbReference type="InterPro" id="IPR024455">
    <property type="entry name" value="Phage_capsid"/>
</dbReference>
<comment type="subcellular location">
    <subcellularLocation>
        <location evidence="1">Virion</location>
    </subcellularLocation>
</comment>
<evidence type="ECO:0000313" key="4">
    <source>
        <dbReference type="EMBL" id="MRX82251.1"/>
    </source>
</evidence>